<gene>
    <name evidence="1" type="ORF">NIES2119_19895</name>
</gene>
<evidence type="ECO:0000313" key="2">
    <source>
        <dbReference type="Proteomes" id="UP000185860"/>
    </source>
</evidence>
<sequence length="105" mass="11959">MLQSPDKPEATAQNLDKLKLKQDFAQLKAIFTDEIANLSLNDLDTTLASRLQSYLTEINKQLQLLEIDLSFLQASRQPATTQTKITQIYKRLETLTNYCQAVLDL</sequence>
<dbReference type="Proteomes" id="UP000185860">
    <property type="component" value="Unassembled WGS sequence"/>
</dbReference>
<evidence type="ECO:0008006" key="3">
    <source>
        <dbReference type="Google" id="ProtNLM"/>
    </source>
</evidence>
<dbReference type="InterPro" id="IPR047810">
    <property type="entry name" value="PatD-like"/>
</dbReference>
<dbReference type="AlphaFoldDB" id="A0A1U7IF16"/>
<reference evidence="1 2" key="1">
    <citation type="submission" date="2016-11" db="EMBL/GenBank/DDBJ databases">
        <title>Draft Genome Sequences of Nine Cyanobacterial Strains from Diverse Habitats.</title>
        <authorList>
            <person name="Zhu T."/>
            <person name="Hou S."/>
            <person name="Lu X."/>
            <person name="Hess W.R."/>
        </authorList>
    </citation>
    <scope>NUCLEOTIDE SEQUENCE [LARGE SCALE GENOMIC DNA]</scope>
    <source>
        <strain evidence="1 2">IAM M-71</strain>
    </source>
</reference>
<accession>A0A1U7IF16</accession>
<dbReference type="NCBIfam" id="NF037954">
    <property type="entry name" value="het_cyst_PatD"/>
    <property type="match status" value="1"/>
</dbReference>
<protein>
    <recommendedName>
        <fullName evidence="3">Heterocyst frequency control protein PatD</fullName>
    </recommendedName>
</protein>
<proteinExistence type="predicted"/>
<comment type="caution">
    <text evidence="1">The sequence shown here is derived from an EMBL/GenBank/DDBJ whole genome shotgun (WGS) entry which is preliminary data.</text>
</comment>
<dbReference type="EMBL" id="MRCE01000021">
    <property type="protein sequence ID" value="OKH35588.1"/>
    <property type="molecule type" value="Genomic_DNA"/>
</dbReference>
<dbReference type="STRING" id="454136.NIES2119_19895"/>
<organism evidence="1 2">
    <name type="scientific">[Phormidium ambiguum] IAM M-71</name>
    <dbReference type="NCBI Taxonomy" id="454136"/>
    <lineage>
        <taxon>Bacteria</taxon>
        <taxon>Bacillati</taxon>
        <taxon>Cyanobacteriota</taxon>
        <taxon>Cyanophyceae</taxon>
        <taxon>Oscillatoriophycideae</taxon>
        <taxon>Aerosakkonematales</taxon>
        <taxon>Aerosakkonemataceae</taxon>
        <taxon>Floridanema</taxon>
    </lineage>
</organism>
<name>A0A1U7IF16_9CYAN</name>
<evidence type="ECO:0000313" key="1">
    <source>
        <dbReference type="EMBL" id="OKH35588.1"/>
    </source>
</evidence>